<dbReference type="PANTHER" id="PTHR47691:SF3">
    <property type="entry name" value="HTH-TYPE TRANSCRIPTIONAL REGULATOR RV0890C-RELATED"/>
    <property type="match status" value="1"/>
</dbReference>
<protein>
    <submittedName>
        <fullName evidence="2">Uncharacterized protein</fullName>
    </submittedName>
</protein>
<comment type="caution">
    <text evidence="2">The sequence shown here is derived from an EMBL/GenBank/DDBJ whole genome shotgun (WGS) entry which is preliminary data.</text>
</comment>
<feature type="region of interest" description="Disordered" evidence="1">
    <location>
        <begin position="185"/>
        <end position="285"/>
    </location>
</feature>
<dbReference type="InterPro" id="IPR027417">
    <property type="entry name" value="P-loop_NTPase"/>
</dbReference>
<feature type="compositionally biased region" description="Basic and acidic residues" evidence="1">
    <location>
        <begin position="247"/>
        <end position="263"/>
    </location>
</feature>
<dbReference type="SUPFAM" id="SSF52540">
    <property type="entry name" value="P-loop containing nucleoside triphosphate hydrolases"/>
    <property type="match status" value="1"/>
</dbReference>
<accession>A0A6L9QH86</accession>
<feature type="compositionally biased region" description="Low complexity" evidence="1">
    <location>
        <begin position="208"/>
        <end position="220"/>
    </location>
</feature>
<sequence>MTKHAAELSAADMGNVVQAENVSGGVRVHRPLEDAPRSRQLPGDVNGFVNRTSELARLDRALRRPVTLVVGTVGVGKTSLEVHRAHARRDRFPDGRLYADLRGHAPGEPATAVHVLEGFLPALGVAREVIPGDVDRCASLYRSLLAGRRMLIVLDNATSPAQVRPLLPGAPGCAVVATGAGACPVSSRGTAPNRPRFGCRQSGRRGRCCATPARVPPGRHGPAGGAGVGVRAPTADPADRRRTHHRPLLDTAHRGDRGTERRVRSARNTARRDGAARSAARSRHSRLLRSYAMDRFTREDQRTGAAARHGGCASTWGSTRSRTG</sequence>
<dbReference type="EMBL" id="JAAGLI010000499">
    <property type="protein sequence ID" value="NEA24635.1"/>
    <property type="molecule type" value="Genomic_DNA"/>
</dbReference>
<name>A0A6L9QH86_9ACTN</name>
<dbReference type="AlphaFoldDB" id="A0A6L9QH86"/>
<dbReference type="Gene3D" id="3.40.50.300">
    <property type="entry name" value="P-loop containing nucleotide triphosphate hydrolases"/>
    <property type="match status" value="1"/>
</dbReference>
<feature type="region of interest" description="Disordered" evidence="1">
    <location>
        <begin position="298"/>
        <end position="324"/>
    </location>
</feature>
<dbReference type="PANTHER" id="PTHR47691">
    <property type="entry name" value="REGULATOR-RELATED"/>
    <property type="match status" value="1"/>
</dbReference>
<evidence type="ECO:0000256" key="1">
    <source>
        <dbReference type="SAM" id="MobiDB-lite"/>
    </source>
</evidence>
<proteinExistence type="predicted"/>
<gene>
    <name evidence="2" type="ORF">G3I70_19380</name>
</gene>
<dbReference type="Proteomes" id="UP000475532">
    <property type="component" value="Unassembled WGS sequence"/>
</dbReference>
<evidence type="ECO:0000313" key="3">
    <source>
        <dbReference type="Proteomes" id="UP000475532"/>
    </source>
</evidence>
<dbReference type="RefSeq" id="WP_163057886.1">
    <property type="nucleotide sequence ID" value="NZ_JAAGLI010000499.1"/>
</dbReference>
<evidence type="ECO:0000313" key="2">
    <source>
        <dbReference type="EMBL" id="NEA24635.1"/>
    </source>
</evidence>
<feature type="compositionally biased region" description="Polar residues" evidence="1">
    <location>
        <begin position="315"/>
        <end position="324"/>
    </location>
</feature>
<organism evidence="2 3">
    <name type="scientific">Actinomadura bangladeshensis</name>
    <dbReference type="NCBI Taxonomy" id="453573"/>
    <lineage>
        <taxon>Bacteria</taxon>
        <taxon>Bacillati</taxon>
        <taxon>Actinomycetota</taxon>
        <taxon>Actinomycetes</taxon>
        <taxon>Streptosporangiales</taxon>
        <taxon>Thermomonosporaceae</taxon>
        <taxon>Actinomadura</taxon>
    </lineage>
</organism>
<reference evidence="2 3" key="1">
    <citation type="submission" date="2020-01" db="EMBL/GenBank/DDBJ databases">
        <title>Insect and environment-associated Actinomycetes.</title>
        <authorList>
            <person name="Currrie C."/>
            <person name="Chevrette M."/>
            <person name="Carlson C."/>
            <person name="Stubbendieck R."/>
            <person name="Wendt-Pienkowski E."/>
        </authorList>
    </citation>
    <scope>NUCLEOTIDE SEQUENCE [LARGE SCALE GENOMIC DNA]</scope>
    <source>
        <strain evidence="2 3">SID10258</strain>
    </source>
</reference>